<dbReference type="OrthoDB" id="423921at2"/>
<dbReference type="SUPFAM" id="SSF55729">
    <property type="entry name" value="Acyl-CoA N-acyltransferases (Nat)"/>
    <property type="match status" value="1"/>
</dbReference>
<dbReference type="PROSITE" id="PS51186">
    <property type="entry name" value="GNAT"/>
    <property type="match status" value="1"/>
</dbReference>
<keyword evidence="3" id="KW-1185">Reference proteome</keyword>
<accession>A0A1W5ZRS8</accession>
<proteinExistence type="predicted"/>
<name>A0A1W5ZRS8_9BACI</name>
<dbReference type="STRING" id="402384.HM131_03695"/>
<dbReference type="GO" id="GO:0016747">
    <property type="term" value="F:acyltransferase activity, transferring groups other than amino-acyl groups"/>
    <property type="evidence" value="ECO:0007669"/>
    <property type="project" value="InterPro"/>
</dbReference>
<evidence type="ECO:0000259" key="1">
    <source>
        <dbReference type="PROSITE" id="PS51186"/>
    </source>
</evidence>
<dbReference type="PANTHER" id="PTHR43792">
    <property type="entry name" value="GNAT FAMILY, PUTATIVE (AFU_ORTHOLOGUE AFUA_3G00765)-RELATED-RELATED"/>
    <property type="match status" value="1"/>
</dbReference>
<dbReference type="Proteomes" id="UP000192527">
    <property type="component" value="Chromosome"/>
</dbReference>
<organism evidence="2 3">
    <name type="scientific">Halobacillus mangrovi</name>
    <dbReference type="NCBI Taxonomy" id="402384"/>
    <lineage>
        <taxon>Bacteria</taxon>
        <taxon>Bacillati</taxon>
        <taxon>Bacillota</taxon>
        <taxon>Bacilli</taxon>
        <taxon>Bacillales</taxon>
        <taxon>Bacillaceae</taxon>
        <taxon>Halobacillus</taxon>
    </lineage>
</organism>
<dbReference type="EMBL" id="CP020772">
    <property type="protein sequence ID" value="ARI75988.1"/>
    <property type="molecule type" value="Genomic_DNA"/>
</dbReference>
<dbReference type="PANTHER" id="PTHR43792:SF16">
    <property type="entry name" value="N-ACETYLTRANSFERASE DOMAIN-CONTAINING PROTEIN"/>
    <property type="match status" value="1"/>
</dbReference>
<protein>
    <submittedName>
        <fullName evidence="2">GNAT family N-acetyltransferase</fullName>
    </submittedName>
</protein>
<dbReference type="RefSeq" id="WP_085028062.1">
    <property type="nucleotide sequence ID" value="NZ_CP020772.1"/>
</dbReference>
<dbReference type="InterPro" id="IPR016181">
    <property type="entry name" value="Acyl_CoA_acyltransferase"/>
</dbReference>
<feature type="domain" description="N-acetyltransferase" evidence="1">
    <location>
        <begin position="1"/>
        <end position="150"/>
    </location>
</feature>
<dbReference type="InterPro" id="IPR000182">
    <property type="entry name" value="GNAT_dom"/>
</dbReference>
<dbReference type="Pfam" id="PF00583">
    <property type="entry name" value="Acetyltransf_1"/>
    <property type="match status" value="1"/>
</dbReference>
<dbReference type="InterPro" id="IPR051531">
    <property type="entry name" value="N-acetyltransferase"/>
</dbReference>
<reference evidence="2 3" key="1">
    <citation type="submission" date="2017-04" db="EMBL/GenBank/DDBJ databases">
        <title>The whole genome sequencing and assembly of Halobacillus mangrovi strain.</title>
        <authorList>
            <person name="Lee S.-J."/>
            <person name="Park M.-K."/>
            <person name="Kim J.-Y."/>
            <person name="Lee Y.-J."/>
            <person name="Yi H."/>
            <person name="Bahn Y.-S."/>
            <person name="Kim J.F."/>
            <person name="Lee D.-W."/>
        </authorList>
    </citation>
    <scope>NUCLEOTIDE SEQUENCE [LARGE SCALE GENOMIC DNA]</scope>
    <source>
        <strain evidence="2 3">KTB 131</strain>
    </source>
</reference>
<keyword evidence="2" id="KW-0808">Transferase</keyword>
<dbReference type="AlphaFoldDB" id="A0A1W5ZRS8"/>
<dbReference type="Gene3D" id="3.40.630.30">
    <property type="match status" value="1"/>
</dbReference>
<sequence length="150" mass="17467">MEWIPMPQRDAEIIASWKYPEPYSFYDMTADEEDYEEFIQPEKRSNHVYSVYENGKLIGFFTFTPVDHLTVDIGLGLRPDLTGKGFGGTFLNEGIKFAERQFGAEHFSLSVAVFNKRAVEVYRRAGFRELHTFLQKTNGSEYEFVKMKKP</sequence>
<gene>
    <name evidence="2" type="ORF">HM131_03695</name>
</gene>
<evidence type="ECO:0000313" key="3">
    <source>
        <dbReference type="Proteomes" id="UP000192527"/>
    </source>
</evidence>
<evidence type="ECO:0000313" key="2">
    <source>
        <dbReference type="EMBL" id="ARI75988.1"/>
    </source>
</evidence>
<dbReference type="KEGG" id="hmn:HM131_03695"/>